<gene>
    <name evidence="2" type="ORF">FRX48_09534</name>
</gene>
<dbReference type="Proteomes" id="UP000324767">
    <property type="component" value="Unassembled WGS sequence"/>
</dbReference>
<dbReference type="AlphaFoldDB" id="A0A5M8PD25"/>
<sequence length="149" mass="16740">MSALKVVDVVDCEVKYRDTYLGELDAQRFAGSPSIGVGLDNPYAAQVVHFNRAELRSYSIPYHHCHIRQIPPRRPVLPALGSDKMTFVIKTKVREQVAKGPLPCLITHETSVKVPLEDMHTRLSRPNGAPEDLYPEAGTEQNLDDSYQR</sequence>
<name>A0A5M8PD25_9LECA</name>
<feature type="region of interest" description="Disordered" evidence="1">
    <location>
        <begin position="117"/>
        <end position="149"/>
    </location>
</feature>
<organism evidence="2 3">
    <name type="scientific">Lasallia pustulata</name>
    <dbReference type="NCBI Taxonomy" id="136370"/>
    <lineage>
        <taxon>Eukaryota</taxon>
        <taxon>Fungi</taxon>
        <taxon>Dikarya</taxon>
        <taxon>Ascomycota</taxon>
        <taxon>Pezizomycotina</taxon>
        <taxon>Lecanoromycetes</taxon>
        <taxon>OSLEUM clade</taxon>
        <taxon>Umbilicariomycetidae</taxon>
        <taxon>Umbilicariales</taxon>
        <taxon>Umbilicariaceae</taxon>
        <taxon>Lasallia</taxon>
    </lineage>
</organism>
<evidence type="ECO:0000313" key="3">
    <source>
        <dbReference type="Proteomes" id="UP000324767"/>
    </source>
</evidence>
<evidence type="ECO:0000256" key="1">
    <source>
        <dbReference type="SAM" id="MobiDB-lite"/>
    </source>
</evidence>
<accession>A0A5M8PD25</accession>
<reference evidence="2 3" key="1">
    <citation type="submission" date="2019-09" db="EMBL/GenBank/DDBJ databases">
        <title>The hologenome of the rock-dwelling lichen Lasallia pustulata.</title>
        <authorList>
            <person name="Greshake Tzovaras B."/>
            <person name="Segers F."/>
            <person name="Bicker A."/>
            <person name="Dal Grande F."/>
            <person name="Otte J."/>
            <person name="Hankeln T."/>
            <person name="Schmitt I."/>
            <person name="Ebersberger I."/>
        </authorList>
    </citation>
    <scope>NUCLEOTIDE SEQUENCE [LARGE SCALE GENOMIC DNA]</scope>
    <source>
        <strain evidence="2">A1-1</strain>
    </source>
</reference>
<dbReference type="EMBL" id="VXIT01000023">
    <property type="protein sequence ID" value="KAA6406810.1"/>
    <property type="molecule type" value="Genomic_DNA"/>
</dbReference>
<evidence type="ECO:0000313" key="2">
    <source>
        <dbReference type="EMBL" id="KAA6406810.1"/>
    </source>
</evidence>
<feature type="compositionally biased region" description="Polar residues" evidence="1">
    <location>
        <begin position="139"/>
        <end position="149"/>
    </location>
</feature>
<comment type="caution">
    <text evidence="2">The sequence shown here is derived from an EMBL/GenBank/DDBJ whole genome shotgun (WGS) entry which is preliminary data.</text>
</comment>
<proteinExistence type="predicted"/>
<protein>
    <submittedName>
        <fullName evidence="2">Uncharacterized protein</fullName>
    </submittedName>
</protein>